<evidence type="ECO:0000256" key="2">
    <source>
        <dbReference type="ARBA" id="ARBA00005790"/>
    </source>
</evidence>
<sequence>MSPNVRRLYESPPWGLGRRVERRRYPAHRGPPRSTFSFVPLLRSTACRVTDHSLRRRASEKRRSESTSRRPALGCRSRRAQLRAPQVRLLQRGAQEAAPHSTSRMLTAQQDNAANAIRNDPQVGDIVLYPGRWREERLIGVVEGVTPRANSVQVITDIKPLERVGDTNKFIESSNRKTVWRTSTEIVVCDRVAYDPQNRVWTLEALPPPARSAPLSPEMIAERDQGLQEYQKLKRWLLQGTLVTSGIGVCVCFLRAGIADALAFAAGSSAGVLYLRLLQRSVDRLQPIAGSTDLAGAAAAPASTTEQPRAVSVFSAARYAAPMVAILSLVLSQRGTLTSSQVFSCILGFLSYKIPLWYVSIRDYAEAARIAPASAARNAASQHAEYASNHDVASRRAARSARNLPDLARNPPAVTAIVVTGPSGVGKSTLIGRLLAEFPNHLGYSVSTTTRAPRPGEVDGVSYHFVSKENFLADVAAGKFIEYACVYGNYYGTTFGAVRAVTQSPSPRVCILSLDLQGAQTMMDRQELDAFYIWIAPPSLMELEQRLRRRETESPSELDRRLEAARQEMDIAEKITGFDLRIVNDDIEVAYEKMRRVVLALLHGRR</sequence>
<evidence type="ECO:0000256" key="4">
    <source>
        <dbReference type="ARBA" id="ARBA00022679"/>
    </source>
</evidence>
<evidence type="ECO:0000256" key="3">
    <source>
        <dbReference type="ARBA" id="ARBA00012961"/>
    </source>
</evidence>
<dbReference type="AlphaFoldDB" id="M1V7E7"/>
<dbReference type="CDD" id="cd00071">
    <property type="entry name" value="GMPK"/>
    <property type="match status" value="1"/>
</dbReference>
<dbReference type="Gene3D" id="3.40.50.300">
    <property type="entry name" value="P-loop containing nucleotide triphosphate hydrolases"/>
    <property type="match status" value="1"/>
</dbReference>
<evidence type="ECO:0000313" key="13">
    <source>
        <dbReference type="EMBL" id="BAM83025.1"/>
    </source>
</evidence>
<evidence type="ECO:0000259" key="12">
    <source>
        <dbReference type="PROSITE" id="PS50052"/>
    </source>
</evidence>
<dbReference type="GO" id="GO:0016020">
    <property type="term" value="C:membrane"/>
    <property type="evidence" value="ECO:0007669"/>
    <property type="project" value="UniProtKB-SubCell"/>
</dbReference>
<name>M1V7E7_CYAM1</name>
<keyword evidence="7 13" id="KW-0418">Kinase</keyword>
<dbReference type="Pfam" id="PF00625">
    <property type="entry name" value="Guanylate_kin"/>
    <property type="match status" value="1"/>
</dbReference>
<dbReference type="InterPro" id="IPR027417">
    <property type="entry name" value="P-loop_NTPase"/>
</dbReference>
<keyword evidence="10" id="KW-0472">Membrane</keyword>
<dbReference type="InterPro" id="IPR008145">
    <property type="entry name" value="GK/Ca_channel_bsu"/>
</dbReference>
<dbReference type="SUPFAM" id="SSF52540">
    <property type="entry name" value="P-loop containing nucleoside triphosphate hydrolases"/>
    <property type="match status" value="1"/>
</dbReference>
<evidence type="ECO:0000256" key="11">
    <source>
        <dbReference type="SAM" id="MobiDB-lite"/>
    </source>
</evidence>
<dbReference type="PANTHER" id="PTHR23117">
    <property type="entry name" value="GUANYLATE KINASE-RELATED"/>
    <property type="match status" value="1"/>
</dbReference>
<proteinExistence type="inferred from homology"/>
<dbReference type="InterPro" id="IPR020590">
    <property type="entry name" value="Guanylate_kinase_CS"/>
</dbReference>
<keyword evidence="8" id="KW-0067">ATP-binding</keyword>
<dbReference type="GO" id="GO:0005524">
    <property type="term" value="F:ATP binding"/>
    <property type="evidence" value="ECO:0007669"/>
    <property type="project" value="UniProtKB-KW"/>
</dbReference>
<evidence type="ECO:0000256" key="8">
    <source>
        <dbReference type="ARBA" id="ARBA00022840"/>
    </source>
</evidence>
<dbReference type="Pfam" id="PF24763">
    <property type="entry name" value="CGL160_C"/>
    <property type="match status" value="1"/>
</dbReference>
<dbReference type="HOGENOM" id="CLU_450852_0_0_1"/>
<dbReference type="InterPro" id="IPR017665">
    <property type="entry name" value="Guanylate_kinase"/>
</dbReference>
<keyword evidence="5" id="KW-0812">Transmembrane</keyword>
<dbReference type="OMA" id="FIEWATI"/>
<evidence type="ECO:0000256" key="9">
    <source>
        <dbReference type="ARBA" id="ARBA00022989"/>
    </source>
</evidence>
<keyword evidence="9" id="KW-1133">Transmembrane helix</keyword>
<feature type="domain" description="Guanylate kinase-like" evidence="12">
    <location>
        <begin position="414"/>
        <end position="599"/>
    </location>
</feature>
<dbReference type="PROSITE" id="PS00856">
    <property type="entry name" value="GUANYLATE_KINASE_1"/>
    <property type="match status" value="1"/>
</dbReference>
<reference evidence="13 14" key="1">
    <citation type="journal article" date="2004" name="Nature">
        <title>Genome sequence of the ultrasmall unicellular red alga Cyanidioschyzon merolae 10D.</title>
        <authorList>
            <person name="Matsuzaki M."/>
            <person name="Misumi O."/>
            <person name="Shin-i T."/>
            <person name="Maruyama S."/>
            <person name="Takahara M."/>
            <person name="Miyagishima S."/>
            <person name="Mori T."/>
            <person name="Nishida K."/>
            <person name="Yagisawa F."/>
            <person name="Nishida K."/>
            <person name="Yoshida Y."/>
            <person name="Nishimura Y."/>
            <person name="Nakao S."/>
            <person name="Kobayashi T."/>
            <person name="Momoyama Y."/>
            <person name="Higashiyama T."/>
            <person name="Minoda A."/>
            <person name="Sano M."/>
            <person name="Nomoto H."/>
            <person name="Oishi K."/>
            <person name="Hayashi H."/>
            <person name="Ohta F."/>
            <person name="Nishizaka S."/>
            <person name="Haga S."/>
            <person name="Miura S."/>
            <person name="Morishita T."/>
            <person name="Kabeya Y."/>
            <person name="Terasawa K."/>
            <person name="Suzuki Y."/>
            <person name="Ishii Y."/>
            <person name="Asakawa S."/>
            <person name="Takano H."/>
            <person name="Ohta N."/>
            <person name="Kuroiwa H."/>
            <person name="Tanaka K."/>
            <person name="Shimizu N."/>
            <person name="Sugano S."/>
            <person name="Sato N."/>
            <person name="Nozaki H."/>
            <person name="Ogasawara N."/>
            <person name="Kohara Y."/>
            <person name="Kuroiwa T."/>
        </authorList>
    </citation>
    <scope>NUCLEOTIDE SEQUENCE [LARGE SCALE GENOMIC DNA]</scope>
    <source>
        <strain evidence="13 14">10D</strain>
    </source>
</reference>
<dbReference type="GO" id="GO:0005829">
    <property type="term" value="C:cytosol"/>
    <property type="evidence" value="ECO:0007669"/>
    <property type="project" value="TreeGrafter"/>
</dbReference>
<dbReference type="NCBIfam" id="TIGR03263">
    <property type="entry name" value="guanyl_kin"/>
    <property type="match status" value="1"/>
</dbReference>
<dbReference type="GeneID" id="16997552"/>
<evidence type="ECO:0000256" key="5">
    <source>
        <dbReference type="ARBA" id="ARBA00022692"/>
    </source>
</evidence>
<evidence type="ECO:0000256" key="10">
    <source>
        <dbReference type="ARBA" id="ARBA00023136"/>
    </source>
</evidence>
<dbReference type="PANTHER" id="PTHR23117:SF13">
    <property type="entry name" value="GUANYLATE KINASE"/>
    <property type="match status" value="1"/>
</dbReference>
<dbReference type="FunFam" id="3.30.63.10:FF:000002">
    <property type="entry name" value="Guanylate kinase 1"/>
    <property type="match status" value="1"/>
</dbReference>
<evidence type="ECO:0000313" key="14">
    <source>
        <dbReference type="Proteomes" id="UP000007014"/>
    </source>
</evidence>
<dbReference type="GO" id="GO:0004385">
    <property type="term" value="F:GMP kinase activity"/>
    <property type="evidence" value="ECO:0007669"/>
    <property type="project" value="UniProtKB-EC"/>
</dbReference>
<comment type="subcellular location">
    <subcellularLocation>
        <location evidence="1">Membrane</location>
        <topology evidence="1">Multi-pass membrane protein</topology>
    </subcellularLocation>
</comment>
<keyword evidence="6" id="KW-0547">Nucleotide-binding</keyword>
<reference evidence="13 14" key="2">
    <citation type="journal article" date="2007" name="BMC Biol.">
        <title>A 100%-complete sequence reveals unusually simple genomic features in the hot-spring red alga Cyanidioschyzon merolae.</title>
        <authorList>
            <person name="Nozaki H."/>
            <person name="Takano H."/>
            <person name="Misumi O."/>
            <person name="Terasawa K."/>
            <person name="Matsuzaki M."/>
            <person name="Maruyama S."/>
            <person name="Nishida K."/>
            <person name="Yagisawa F."/>
            <person name="Yoshida Y."/>
            <person name="Fujiwara T."/>
            <person name="Takio S."/>
            <person name="Tamura K."/>
            <person name="Chung S.J."/>
            <person name="Nakamura S."/>
            <person name="Kuroiwa H."/>
            <person name="Tanaka K."/>
            <person name="Sato N."/>
            <person name="Kuroiwa T."/>
        </authorList>
    </citation>
    <scope>NUCLEOTIDE SEQUENCE [LARGE SCALE GENOMIC DNA]</scope>
    <source>
        <strain evidence="13 14">10D</strain>
    </source>
</reference>
<organism evidence="13 14">
    <name type="scientific">Cyanidioschyzon merolae (strain NIES-3377 / 10D)</name>
    <name type="common">Unicellular red alga</name>
    <dbReference type="NCBI Taxonomy" id="280699"/>
    <lineage>
        <taxon>Eukaryota</taxon>
        <taxon>Rhodophyta</taxon>
        <taxon>Bangiophyceae</taxon>
        <taxon>Cyanidiales</taxon>
        <taxon>Cyanidiaceae</taxon>
        <taxon>Cyanidioschyzon</taxon>
    </lineage>
</organism>
<dbReference type="OrthoDB" id="6334211at2759"/>
<protein>
    <recommendedName>
        <fullName evidence="3">guanylate kinase</fullName>
        <ecNumber evidence="3">2.7.4.8</ecNumber>
    </recommendedName>
</protein>
<evidence type="ECO:0000256" key="1">
    <source>
        <dbReference type="ARBA" id="ARBA00004141"/>
    </source>
</evidence>
<accession>M1V7E7</accession>
<dbReference type="EMBL" id="AP006501">
    <property type="protein sequence ID" value="BAM83025.1"/>
    <property type="molecule type" value="Genomic_DNA"/>
</dbReference>
<comment type="similarity">
    <text evidence="2">Belongs to the guanylate kinase family.</text>
</comment>
<dbReference type="InterPro" id="IPR008144">
    <property type="entry name" value="Guanylate_kin-like_dom"/>
</dbReference>
<dbReference type="Gramene" id="CMS484CT">
    <property type="protein sequence ID" value="CMS484CT"/>
    <property type="gene ID" value="CMS484C"/>
</dbReference>
<keyword evidence="14" id="KW-1185">Reference proteome</keyword>
<evidence type="ECO:0000256" key="7">
    <source>
        <dbReference type="ARBA" id="ARBA00022777"/>
    </source>
</evidence>
<dbReference type="PROSITE" id="PS50052">
    <property type="entry name" value="GUANYLATE_KINASE_2"/>
    <property type="match status" value="1"/>
</dbReference>
<dbReference type="Proteomes" id="UP000007014">
    <property type="component" value="Chromosome 19"/>
</dbReference>
<dbReference type="SMART" id="SM00072">
    <property type="entry name" value="GuKc"/>
    <property type="match status" value="1"/>
</dbReference>
<keyword evidence="4" id="KW-0808">Transferase</keyword>
<dbReference type="EC" id="2.7.4.8" evidence="3"/>
<dbReference type="eggNOG" id="KOG0707">
    <property type="taxonomic scope" value="Eukaryota"/>
</dbReference>
<dbReference type="InterPro" id="IPR056309">
    <property type="entry name" value="CGL160/ATPI_dom"/>
</dbReference>
<gene>
    <name evidence="13" type="ORF">CYME_CMS484C</name>
</gene>
<dbReference type="RefSeq" id="XP_005539061.1">
    <property type="nucleotide sequence ID" value="XM_005539004.1"/>
</dbReference>
<feature type="region of interest" description="Disordered" evidence="11">
    <location>
        <begin position="50"/>
        <end position="78"/>
    </location>
</feature>
<dbReference type="Gene3D" id="3.30.63.10">
    <property type="entry name" value="Guanylate Kinase phosphate binding domain"/>
    <property type="match status" value="1"/>
</dbReference>
<dbReference type="STRING" id="280699.M1V7E7"/>
<dbReference type="KEGG" id="cme:CYME_CMS484C"/>
<evidence type="ECO:0000256" key="6">
    <source>
        <dbReference type="ARBA" id="ARBA00022741"/>
    </source>
</evidence>